<comment type="caution">
    <text evidence="3">The sequence shown here is derived from an EMBL/GenBank/DDBJ whole genome shotgun (WGS) entry which is preliminary data.</text>
</comment>
<reference evidence="3 4" key="1">
    <citation type="journal article" date="2016" name="Nat. Commun.">
        <title>Thousands of microbial genomes shed light on interconnected biogeochemical processes in an aquifer system.</title>
        <authorList>
            <person name="Anantharaman K."/>
            <person name="Brown C.T."/>
            <person name="Hug L.A."/>
            <person name="Sharon I."/>
            <person name="Castelle C.J."/>
            <person name="Probst A.J."/>
            <person name="Thomas B.C."/>
            <person name="Singh A."/>
            <person name="Wilkins M.J."/>
            <person name="Karaoz U."/>
            <person name="Brodie E.L."/>
            <person name="Williams K.H."/>
            <person name="Hubbard S.S."/>
            <person name="Banfield J.F."/>
        </authorList>
    </citation>
    <scope>NUCLEOTIDE SEQUENCE [LARGE SCALE GENOMIC DNA]</scope>
</reference>
<dbReference type="EMBL" id="MHKD01000002">
    <property type="protein sequence ID" value="OGY85348.1"/>
    <property type="molecule type" value="Genomic_DNA"/>
</dbReference>
<keyword evidence="2" id="KW-0472">Membrane</keyword>
<keyword evidence="2" id="KW-0812">Transmembrane</keyword>
<evidence type="ECO:0000256" key="1">
    <source>
        <dbReference type="SAM" id="MobiDB-lite"/>
    </source>
</evidence>
<dbReference type="Proteomes" id="UP000176952">
    <property type="component" value="Unassembled WGS sequence"/>
</dbReference>
<dbReference type="STRING" id="1798542.A3F54_02965"/>
<accession>A0A1G2B807</accession>
<dbReference type="AlphaFoldDB" id="A0A1G2B807"/>
<evidence type="ECO:0000313" key="3">
    <source>
        <dbReference type="EMBL" id="OGY85348.1"/>
    </source>
</evidence>
<sequence length="178" mass="19323">MSNQRGSTALMVIIIVLLLIIIGGGAYYLFMKKDTTSDASKTSATPSETTTSEETTGNTNTNTVSNQKSAQLINVLDGQGTGTAVHKTVNGKYVLTITTQNLPKSESGKQYVGWIEKKIPFSQIKVGALDKEKDGVFAVEFTSDTDYSLWRFVYVTIENEKDSVTAPTGPKVLDGNWL</sequence>
<evidence type="ECO:0000256" key="2">
    <source>
        <dbReference type="SAM" id="Phobius"/>
    </source>
</evidence>
<keyword evidence="2" id="KW-1133">Transmembrane helix</keyword>
<proteinExistence type="predicted"/>
<protein>
    <submittedName>
        <fullName evidence="3">Uncharacterized protein</fullName>
    </submittedName>
</protein>
<evidence type="ECO:0000313" key="4">
    <source>
        <dbReference type="Proteomes" id="UP000176952"/>
    </source>
</evidence>
<feature type="region of interest" description="Disordered" evidence="1">
    <location>
        <begin position="38"/>
        <end position="64"/>
    </location>
</feature>
<organism evidence="3 4">
    <name type="scientific">Candidatus Kerfeldbacteria bacterium RIFCSPHIGHO2_12_FULL_48_17</name>
    <dbReference type="NCBI Taxonomy" id="1798542"/>
    <lineage>
        <taxon>Bacteria</taxon>
        <taxon>Candidatus Kerfeldiibacteriota</taxon>
    </lineage>
</organism>
<name>A0A1G2B807_9BACT</name>
<gene>
    <name evidence="3" type="ORF">A3F54_02965</name>
</gene>
<feature type="transmembrane region" description="Helical" evidence="2">
    <location>
        <begin position="6"/>
        <end position="30"/>
    </location>
</feature>
<feature type="compositionally biased region" description="Low complexity" evidence="1">
    <location>
        <begin position="38"/>
        <end position="63"/>
    </location>
</feature>